<sequence>MWILKDYSVSVKSELICCEHYSRNFLSFWKIYGGFVDHLPVCDYSVCSYLYNVATNASSALQLCFPFD</sequence>
<reference evidence="1 2" key="1">
    <citation type="journal article" date="2022" name="Plant J.">
        <title>Chromosome-level genome of Camellia lanceoleosa provides a valuable resource for understanding genome evolution and self-incompatibility.</title>
        <authorList>
            <person name="Gong W."/>
            <person name="Xiao S."/>
            <person name="Wang L."/>
            <person name="Liao Z."/>
            <person name="Chang Y."/>
            <person name="Mo W."/>
            <person name="Hu G."/>
            <person name="Li W."/>
            <person name="Zhao G."/>
            <person name="Zhu H."/>
            <person name="Hu X."/>
            <person name="Ji K."/>
            <person name="Xiang X."/>
            <person name="Song Q."/>
            <person name="Yuan D."/>
            <person name="Jin S."/>
            <person name="Zhang L."/>
        </authorList>
    </citation>
    <scope>NUCLEOTIDE SEQUENCE [LARGE SCALE GENOMIC DNA]</scope>
    <source>
        <strain evidence="1">SQ_2022a</strain>
    </source>
</reference>
<name>A0ACC0FP92_9ERIC</name>
<organism evidence="1 2">
    <name type="scientific">Camellia lanceoleosa</name>
    <dbReference type="NCBI Taxonomy" id="1840588"/>
    <lineage>
        <taxon>Eukaryota</taxon>
        <taxon>Viridiplantae</taxon>
        <taxon>Streptophyta</taxon>
        <taxon>Embryophyta</taxon>
        <taxon>Tracheophyta</taxon>
        <taxon>Spermatophyta</taxon>
        <taxon>Magnoliopsida</taxon>
        <taxon>eudicotyledons</taxon>
        <taxon>Gunneridae</taxon>
        <taxon>Pentapetalae</taxon>
        <taxon>asterids</taxon>
        <taxon>Ericales</taxon>
        <taxon>Theaceae</taxon>
        <taxon>Camellia</taxon>
    </lineage>
</organism>
<protein>
    <submittedName>
        <fullName evidence="1">Uncharacterized protein</fullName>
    </submittedName>
</protein>
<keyword evidence="2" id="KW-1185">Reference proteome</keyword>
<dbReference type="Proteomes" id="UP001060215">
    <property type="component" value="Chromosome 13"/>
</dbReference>
<dbReference type="EMBL" id="CM045770">
    <property type="protein sequence ID" value="KAI7990525.1"/>
    <property type="molecule type" value="Genomic_DNA"/>
</dbReference>
<accession>A0ACC0FP92</accession>
<evidence type="ECO:0000313" key="1">
    <source>
        <dbReference type="EMBL" id="KAI7990525.1"/>
    </source>
</evidence>
<gene>
    <name evidence="1" type="ORF">LOK49_LG12G01211</name>
</gene>
<evidence type="ECO:0000313" key="2">
    <source>
        <dbReference type="Proteomes" id="UP001060215"/>
    </source>
</evidence>
<comment type="caution">
    <text evidence="1">The sequence shown here is derived from an EMBL/GenBank/DDBJ whole genome shotgun (WGS) entry which is preliminary data.</text>
</comment>
<proteinExistence type="predicted"/>